<dbReference type="RefSeq" id="WP_010190088.1">
    <property type="nucleotide sequence ID" value="NZ_AHJG01000050.1"/>
</dbReference>
<dbReference type="OrthoDB" id="375325at2157"/>
<proteinExistence type="predicted"/>
<dbReference type="EMBL" id="AHJG01000050">
    <property type="protein sequence ID" value="EPA06438.1"/>
    <property type="molecule type" value="Genomic_DNA"/>
</dbReference>
<evidence type="ECO:0000313" key="2">
    <source>
        <dbReference type="Proteomes" id="UP000014065"/>
    </source>
</evidence>
<evidence type="ECO:0000313" key="1">
    <source>
        <dbReference type="EMBL" id="EPA06438.1"/>
    </source>
</evidence>
<accession>S2E6R6</accession>
<dbReference type="AlphaFoldDB" id="S2E6R6"/>
<dbReference type="Proteomes" id="UP000014065">
    <property type="component" value="Unassembled WGS sequence"/>
</dbReference>
<sequence length="85" mass="9969">MKISEIKVDDSQTGYYWLQIFVKNQREAFALRDQIFHDQEIKERIHSTIKQSQQIAANSPVEMEVIIHNIIIEKLQSILDGKEIS</sequence>
<name>S2E6R6_9ARCH</name>
<comment type="caution">
    <text evidence="1">The sequence shown here is derived from an EMBL/GenBank/DDBJ whole genome shotgun (WGS) entry which is preliminary data.</text>
</comment>
<keyword evidence="2" id="KW-1185">Reference proteome</keyword>
<protein>
    <submittedName>
        <fullName evidence="1">Uncharacterized protein</fullName>
    </submittedName>
</protein>
<reference evidence="1 2" key="1">
    <citation type="journal article" date="2012" name="J. Bacteriol.">
        <title>Genome Sequence of "Candidatus Nitrosoarchaeum limnia" BG20, a Low-Salinity Ammonia-Oxidizing Archaeon from the San Francisco Bay Estuary.</title>
        <authorList>
            <person name="Mosier A.C."/>
            <person name="Allen E.E."/>
            <person name="Kim M."/>
            <person name="Ferriera S."/>
            <person name="Francis C.A."/>
        </authorList>
    </citation>
    <scope>NUCLEOTIDE SEQUENCE [LARGE SCALE GENOMIC DNA]</scope>
    <source>
        <strain evidence="1 2">BG20</strain>
    </source>
</reference>
<gene>
    <name evidence="1" type="ORF">BG20_I0467</name>
</gene>
<organism evidence="1 2">
    <name type="scientific">Candidatus Nitrosarchaeum limnium BG20</name>
    <dbReference type="NCBI Taxonomy" id="859192"/>
    <lineage>
        <taxon>Archaea</taxon>
        <taxon>Nitrososphaerota</taxon>
        <taxon>Nitrososphaeria</taxon>
        <taxon>Nitrosopumilales</taxon>
        <taxon>Nitrosopumilaceae</taxon>
        <taxon>Nitrosarchaeum</taxon>
    </lineage>
</organism>